<reference evidence="2" key="1">
    <citation type="journal article" date="2023" name="G3 (Bethesda)">
        <title>Genome assembly and association tests identify interacting loci associated with vigor, precocity, and sex in interspecific pistachio rootstocks.</title>
        <authorList>
            <person name="Palmer W."/>
            <person name="Jacygrad E."/>
            <person name="Sagayaradj S."/>
            <person name="Cavanaugh K."/>
            <person name="Han R."/>
            <person name="Bertier L."/>
            <person name="Beede B."/>
            <person name="Kafkas S."/>
            <person name="Golino D."/>
            <person name="Preece J."/>
            <person name="Michelmore R."/>
        </authorList>
    </citation>
    <scope>NUCLEOTIDE SEQUENCE [LARGE SCALE GENOMIC DNA]</scope>
</reference>
<dbReference type="EMBL" id="CM047898">
    <property type="protein sequence ID" value="KAJ0105227.1"/>
    <property type="molecule type" value="Genomic_DNA"/>
</dbReference>
<organism evidence="1 2">
    <name type="scientific">Pistacia atlantica</name>
    <dbReference type="NCBI Taxonomy" id="434234"/>
    <lineage>
        <taxon>Eukaryota</taxon>
        <taxon>Viridiplantae</taxon>
        <taxon>Streptophyta</taxon>
        <taxon>Embryophyta</taxon>
        <taxon>Tracheophyta</taxon>
        <taxon>Spermatophyta</taxon>
        <taxon>Magnoliopsida</taxon>
        <taxon>eudicotyledons</taxon>
        <taxon>Gunneridae</taxon>
        <taxon>Pentapetalae</taxon>
        <taxon>rosids</taxon>
        <taxon>malvids</taxon>
        <taxon>Sapindales</taxon>
        <taxon>Anacardiaceae</taxon>
        <taxon>Pistacia</taxon>
    </lineage>
</organism>
<evidence type="ECO:0000313" key="1">
    <source>
        <dbReference type="EMBL" id="KAJ0105227.1"/>
    </source>
</evidence>
<sequence>MRKNQETKLKSSSSHLKTESLSQLWPHSLALHQPPPSLPNCPNNKIISFPRSVFFKPNKQIFPTLTPLKSSPSPSDLSPIDSSVPLSSANLFLFPEISPPKQ</sequence>
<accession>A0ACC1BZN6</accession>
<gene>
    <name evidence="1" type="ORF">Patl1_17428</name>
</gene>
<keyword evidence="2" id="KW-1185">Reference proteome</keyword>
<proteinExistence type="predicted"/>
<dbReference type="Proteomes" id="UP001164250">
    <property type="component" value="Chromosome 2"/>
</dbReference>
<protein>
    <submittedName>
        <fullName evidence="1">Uncharacterized protein</fullName>
    </submittedName>
</protein>
<comment type="caution">
    <text evidence="1">The sequence shown here is derived from an EMBL/GenBank/DDBJ whole genome shotgun (WGS) entry which is preliminary data.</text>
</comment>
<evidence type="ECO:0000313" key="2">
    <source>
        <dbReference type="Proteomes" id="UP001164250"/>
    </source>
</evidence>
<name>A0ACC1BZN6_9ROSI</name>